<dbReference type="SUPFAM" id="SSF46785">
    <property type="entry name" value="Winged helix' DNA-binding domain"/>
    <property type="match status" value="1"/>
</dbReference>
<dbReference type="InterPro" id="IPR036388">
    <property type="entry name" value="WH-like_DNA-bd_sf"/>
</dbReference>
<evidence type="ECO:0000256" key="4">
    <source>
        <dbReference type="ARBA" id="ARBA00023163"/>
    </source>
</evidence>
<dbReference type="PRINTS" id="PR00039">
    <property type="entry name" value="HTHLYSR"/>
</dbReference>
<evidence type="ECO:0000256" key="1">
    <source>
        <dbReference type="ARBA" id="ARBA00009437"/>
    </source>
</evidence>
<gene>
    <name evidence="6" type="ORF">FCL40_06975</name>
</gene>
<dbReference type="GO" id="GO:0003700">
    <property type="term" value="F:DNA-binding transcription factor activity"/>
    <property type="evidence" value="ECO:0007669"/>
    <property type="project" value="InterPro"/>
</dbReference>
<dbReference type="EMBL" id="SWCI01000003">
    <property type="protein sequence ID" value="TKB49889.1"/>
    <property type="molecule type" value="Genomic_DNA"/>
</dbReference>
<dbReference type="RefSeq" id="WP_136852438.1">
    <property type="nucleotide sequence ID" value="NZ_SWCI01000003.1"/>
</dbReference>
<keyword evidence="7" id="KW-1185">Reference proteome</keyword>
<evidence type="ECO:0000259" key="5">
    <source>
        <dbReference type="PROSITE" id="PS50931"/>
    </source>
</evidence>
<feature type="domain" description="HTH lysR-type" evidence="5">
    <location>
        <begin position="3"/>
        <end position="60"/>
    </location>
</feature>
<evidence type="ECO:0000256" key="3">
    <source>
        <dbReference type="ARBA" id="ARBA00023125"/>
    </source>
</evidence>
<dbReference type="Pfam" id="PF03466">
    <property type="entry name" value="LysR_substrate"/>
    <property type="match status" value="1"/>
</dbReference>
<reference evidence="6 7" key="1">
    <citation type="submission" date="2019-04" db="EMBL/GenBank/DDBJ databases">
        <authorList>
            <person name="Hwang J.C."/>
        </authorList>
    </citation>
    <scope>NUCLEOTIDE SEQUENCE [LARGE SCALE GENOMIC DNA]</scope>
    <source>
        <strain evidence="6 7">IMCC35001</strain>
    </source>
</reference>
<evidence type="ECO:0000313" key="7">
    <source>
        <dbReference type="Proteomes" id="UP000305674"/>
    </source>
</evidence>
<accession>A0A4V5NXT6</accession>
<dbReference type="Pfam" id="PF00126">
    <property type="entry name" value="HTH_1"/>
    <property type="match status" value="1"/>
</dbReference>
<dbReference type="PROSITE" id="PS50931">
    <property type="entry name" value="HTH_LYSR"/>
    <property type="match status" value="1"/>
</dbReference>
<keyword evidence="2" id="KW-0805">Transcription regulation</keyword>
<comment type="similarity">
    <text evidence="1">Belongs to the LysR transcriptional regulatory family.</text>
</comment>
<proteinExistence type="inferred from homology"/>
<dbReference type="InterPro" id="IPR036390">
    <property type="entry name" value="WH_DNA-bd_sf"/>
</dbReference>
<keyword evidence="3" id="KW-0238">DNA-binding</keyword>
<organism evidence="6 7">
    <name type="scientific">Ferrimonas sediminicola</name>
    <dbReference type="NCBI Taxonomy" id="2569538"/>
    <lineage>
        <taxon>Bacteria</taxon>
        <taxon>Pseudomonadati</taxon>
        <taxon>Pseudomonadota</taxon>
        <taxon>Gammaproteobacteria</taxon>
        <taxon>Alteromonadales</taxon>
        <taxon>Ferrimonadaceae</taxon>
        <taxon>Ferrimonas</taxon>
    </lineage>
</organism>
<dbReference type="OrthoDB" id="9808620at2"/>
<dbReference type="InterPro" id="IPR000847">
    <property type="entry name" value="LysR_HTH_N"/>
</dbReference>
<dbReference type="Gene3D" id="1.10.10.10">
    <property type="entry name" value="Winged helix-like DNA-binding domain superfamily/Winged helix DNA-binding domain"/>
    <property type="match status" value="1"/>
</dbReference>
<sequence>MRFSLKQLAVFNAVADFGSVSKAAQTLSLTQSATSMSLSQLEKSLGRPLFERQGKRMVLSHWGNWLRPRAKQLLHDARQIELGLYDQHLISGEIQLAASQTAAEHLVPELISRIDGDFPEIRIELTVHNTQKVIEGVLNYQYDIGIIEGRCDDSRICHEVWCDDHLVIVAAKHHPFARQKQISAAQLEQAKWVLREQGAGTRRIFDSAIHGLVSDLDVWREYEHVPVLRTMVTKGYYLSCLPYLDVAAQLESGELVALEVPGLNMARTLSFIWRADSADNPVRECIRHEAKQLLSRLPSAR</sequence>
<keyword evidence="4" id="KW-0804">Transcription</keyword>
<dbReference type="PANTHER" id="PTHR30126">
    <property type="entry name" value="HTH-TYPE TRANSCRIPTIONAL REGULATOR"/>
    <property type="match status" value="1"/>
</dbReference>
<protein>
    <submittedName>
        <fullName evidence="6">LysR family transcriptional regulator</fullName>
    </submittedName>
</protein>
<dbReference type="SUPFAM" id="SSF53850">
    <property type="entry name" value="Periplasmic binding protein-like II"/>
    <property type="match status" value="1"/>
</dbReference>
<evidence type="ECO:0000313" key="6">
    <source>
        <dbReference type="EMBL" id="TKB49889.1"/>
    </source>
</evidence>
<name>A0A4V5NXT6_9GAMM</name>
<dbReference type="AlphaFoldDB" id="A0A4V5NXT6"/>
<dbReference type="GO" id="GO:0000976">
    <property type="term" value="F:transcription cis-regulatory region binding"/>
    <property type="evidence" value="ECO:0007669"/>
    <property type="project" value="TreeGrafter"/>
</dbReference>
<evidence type="ECO:0000256" key="2">
    <source>
        <dbReference type="ARBA" id="ARBA00023015"/>
    </source>
</evidence>
<comment type="caution">
    <text evidence="6">The sequence shown here is derived from an EMBL/GenBank/DDBJ whole genome shotgun (WGS) entry which is preliminary data.</text>
</comment>
<dbReference type="Gene3D" id="3.40.190.10">
    <property type="entry name" value="Periplasmic binding protein-like II"/>
    <property type="match status" value="2"/>
</dbReference>
<dbReference type="InterPro" id="IPR005119">
    <property type="entry name" value="LysR_subst-bd"/>
</dbReference>
<dbReference type="PANTHER" id="PTHR30126:SF94">
    <property type="entry name" value="LYSR FAMILY TRANSCRIPTIONAL REGULATOR"/>
    <property type="match status" value="1"/>
</dbReference>
<dbReference type="Proteomes" id="UP000305674">
    <property type="component" value="Unassembled WGS sequence"/>
</dbReference>